<keyword evidence="3" id="KW-0479">Metal-binding</keyword>
<proteinExistence type="inferred from homology"/>
<gene>
    <name evidence="7" type="ORF">SAMN06265374_0763</name>
</gene>
<dbReference type="InterPro" id="IPR036866">
    <property type="entry name" value="RibonucZ/Hydroxyglut_hydro"/>
</dbReference>
<comment type="similarity">
    <text evidence="2">Belongs to the metallo-beta-lactamase superfamily.</text>
</comment>
<keyword evidence="5" id="KW-0862">Zinc</keyword>
<evidence type="ECO:0000256" key="2">
    <source>
        <dbReference type="ARBA" id="ARBA00007749"/>
    </source>
</evidence>
<dbReference type="InterPro" id="IPR001279">
    <property type="entry name" value="Metallo-B-lactamas"/>
</dbReference>
<evidence type="ECO:0000259" key="6">
    <source>
        <dbReference type="SMART" id="SM00849"/>
    </source>
</evidence>
<reference evidence="7 8" key="1">
    <citation type="submission" date="2017-05" db="EMBL/GenBank/DDBJ databases">
        <authorList>
            <person name="Varghese N."/>
            <person name="Submissions S."/>
        </authorList>
    </citation>
    <scope>NUCLEOTIDE SEQUENCE [LARGE SCALE GENOMIC DNA]</scope>
    <source>
        <strain evidence="7 8">DSM 15949</strain>
    </source>
</reference>
<keyword evidence="4" id="KW-0378">Hydrolase</keyword>
<evidence type="ECO:0000256" key="1">
    <source>
        <dbReference type="ARBA" id="ARBA00001947"/>
    </source>
</evidence>
<protein>
    <submittedName>
        <fullName evidence="7">Glyoxylase, beta-lactamase superfamily II</fullName>
    </submittedName>
</protein>
<comment type="cofactor">
    <cofactor evidence="1">
        <name>Zn(2+)</name>
        <dbReference type="ChEBI" id="CHEBI:29105"/>
    </cofactor>
</comment>
<dbReference type="PANTHER" id="PTHR42978">
    <property type="entry name" value="QUORUM-QUENCHING LACTONASE YTNP-RELATED-RELATED"/>
    <property type="match status" value="1"/>
</dbReference>
<organism evidence="7 8">
    <name type="scientific">Roseibium denhamense</name>
    <dbReference type="NCBI Taxonomy" id="76305"/>
    <lineage>
        <taxon>Bacteria</taxon>
        <taxon>Pseudomonadati</taxon>
        <taxon>Pseudomonadota</taxon>
        <taxon>Alphaproteobacteria</taxon>
        <taxon>Hyphomicrobiales</taxon>
        <taxon>Stappiaceae</taxon>
        <taxon>Roseibium</taxon>
    </lineage>
</organism>
<dbReference type="InterPro" id="IPR051013">
    <property type="entry name" value="MBL_superfamily_lactonases"/>
</dbReference>
<dbReference type="CDD" id="cd07729">
    <property type="entry name" value="AHL_lactonase_MBL-fold"/>
    <property type="match status" value="1"/>
</dbReference>
<dbReference type="Gene3D" id="3.60.15.10">
    <property type="entry name" value="Ribonuclease Z/Hydroxyacylglutathione hydrolase-like"/>
    <property type="match status" value="1"/>
</dbReference>
<dbReference type="EMBL" id="FXTT01000001">
    <property type="protein sequence ID" value="SMP06032.1"/>
    <property type="molecule type" value="Genomic_DNA"/>
</dbReference>
<evidence type="ECO:0000256" key="5">
    <source>
        <dbReference type="ARBA" id="ARBA00022833"/>
    </source>
</evidence>
<dbReference type="Pfam" id="PF00753">
    <property type="entry name" value="Lactamase_B"/>
    <property type="match status" value="1"/>
</dbReference>
<comment type="caution">
    <text evidence="7">The sequence shown here is derived from an EMBL/GenBank/DDBJ whole genome shotgun (WGS) entry which is preliminary data.</text>
</comment>
<dbReference type="SUPFAM" id="SSF56281">
    <property type="entry name" value="Metallo-hydrolase/oxidoreductase"/>
    <property type="match status" value="1"/>
</dbReference>
<evidence type="ECO:0000313" key="7">
    <source>
        <dbReference type="EMBL" id="SMP06032.1"/>
    </source>
</evidence>
<dbReference type="Proteomes" id="UP001157914">
    <property type="component" value="Unassembled WGS sequence"/>
</dbReference>
<feature type="domain" description="Metallo-beta-lactamase" evidence="6">
    <location>
        <begin position="37"/>
        <end position="243"/>
    </location>
</feature>
<evidence type="ECO:0000256" key="4">
    <source>
        <dbReference type="ARBA" id="ARBA00022801"/>
    </source>
</evidence>
<dbReference type="PANTHER" id="PTHR42978:SF7">
    <property type="entry name" value="METALLO-HYDROLASE RV2300C-RELATED"/>
    <property type="match status" value="1"/>
</dbReference>
<accession>A0ABY1NCD1</accession>
<evidence type="ECO:0000313" key="8">
    <source>
        <dbReference type="Proteomes" id="UP001157914"/>
    </source>
</evidence>
<sequence>MGVAETKIYPINTGWLHGDLGTYIFWKGPAGRKKWQPVFCHYVDTGEHKILIDTGLPDQERASKYHHNCEKRGCLQVHEHLEQKLGVHPDEIDAIVFTHLHWDHVQNMKEFKNARYIAPKAEIEMAYNPLPLYYRTYECGILGIEPAYAGCVFEAVADECEVLPGITMFHTPGHSVGHMAVSVATTAGDIVVCGDAIFEERNLEPNPAEKWRYWVPARFVNSVEGWKSVEELDKRADYVLPCHDYEANARSDVFPYAGMPLRKRRQVIPGYQFYFGDMPSGAAQKEATAMKPEDVEAYISGLAKPEDMED</sequence>
<name>A0ABY1NCD1_9HYPH</name>
<evidence type="ECO:0000256" key="3">
    <source>
        <dbReference type="ARBA" id="ARBA00022723"/>
    </source>
</evidence>
<keyword evidence="8" id="KW-1185">Reference proteome</keyword>
<dbReference type="SMART" id="SM00849">
    <property type="entry name" value="Lactamase_B"/>
    <property type="match status" value="1"/>
</dbReference>
<dbReference type="RefSeq" id="WP_155191849.1">
    <property type="nucleotide sequence ID" value="NZ_BAAAEA010000001.1"/>
</dbReference>